<evidence type="ECO:0000313" key="1">
    <source>
        <dbReference type="EMBL" id="GAA0139195.1"/>
    </source>
</evidence>
<name>A0AAV3NIQ6_LITER</name>
<dbReference type="AlphaFoldDB" id="A0AAV3NIQ6"/>
<protein>
    <submittedName>
        <fullName evidence="1">Uncharacterized protein</fullName>
    </submittedName>
</protein>
<keyword evidence="2" id="KW-1185">Reference proteome</keyword>
<reference evidence="1 2" key="1">
    <citation type="submission" date="2024-01" db="EMBL/GenBank/DDBJ databases">
        <title>The complete chloroplast genome sequence of Lithospermum erythrorhizon: insights into the phylogenetic relationship among Boraginaceae species and the maternal lineages of purple gromwells.</title>
        <authorList>
            <person name="Okada T."/>
            <person name="Watanabe K."/>
        </authorList>
    </citation>
    <scope>NUCLEOTIDE SEQUENCE [LARGE SCALE GENOMIC DNA]</scope>
</reference>
<proteinExistence type="predicted"/>
<gene>
    <name evidence="1" type="ORF">LIER_00793</name>
</gene>
<sequence>MDSDEYSDCMVTEVADSGDEVQEIMDVEEPSDCVMTKAADAGVPDASLFTGVQLIESILRDILMVAWLELCSFVEGKSHEDLLAKEGGIMASFEAPTKFSLQDLSSQGEGLKAIFSASCGVRDAQCSVVPSEVHDRLTAIQTASGESSSKLQHETEAIGSVRLPYISLRRRLLG</sequence>
<evidence type="ECO:0000313" key="2">
    <source>
        <dbReference type="Proteomes" id="UP001454036"/>
    </source>
</evidence>
<accession>A0AAV3NIQ6</accession>
<dbReference type="EMBL" id="BAABME010000066">
    <property type="protein sequence ID" value="GAA0139195.1"/>
    <property type="molecule type" value="Genomic_DNA"/>
</dbReference>
<comment type="caution">
    <text evidence="1">The sequence shown here is derived from an EMBL/GenBank/DDBJ whole genome shotgun (WGS) entry which is preliminary data.</text>
</comment>
<dbReference type="Proteomes" id="UP001454036">
    <property type="component" value="Unassembled WGS sequence"/>
</dbReference>
<organism evidence="1 2">
    <name type="scientific">Lithospermum erythrorhizon</name>
    <name type="common">Purple gromwell</name>
    <name type="synonym">Lithospermum officinale var. erythrorhizon</name>
    <dbReference type="NCBI Taxonomy" id="34254"/>
    <lineage>
        <taxon>Eukaryota</taxon>
        <taxon>Viridiplantae</taxon>
        <taxon>Streptophyta</taxon>
        <taxon>Embryophyta</taxon>
        <taxon>Tracheophyta</taxon>
        <taxon>Spermatophyta</taxon>
        <taxon>Magnoliopsida</taxon>
        <taxon>eudicotyledons</taxon>
        <taxon>Gunneridae</taxon>
        <taxon>Pentapetalae</taxon>
        <taxon>asterids</taxon>
        <taxon>lamiids</taxon>
        <taxon>Boraginales</taxon>
        <taxon>Boraginaceae</taxon>
        <taxon>Boraginoideae</taxon>
        <taxon>Lithospermeae</taxon>
        <taxon>Lithospermum</taxon>
    </lineage>
</organism>